<evidence type="ECO:0000313" key="2">
    <source>
        <dbReference type="EMBL" id="MCM1982399.1"/>
    </source>
</evidence>
<comment type="caution">
    <text evidence="2">The sequence shown here is derived from an EMBL/GenBank/DDBJ whole genome shotgun (WGS) entry which is preliminary data.</text>
</comment>
<gene>
    <name evidence="2" type="ORF">QQ91_0006095</name>
</gene>
<dbReference type="PROSITE" id="PS51746">
    <property type="entry name" value="PPM_2"/>
    <property type="match status" value="1"/>
</dbReference>
<dbReference type="Proteomes" id="UP000031561">
    <property type="component" value="Unassembled WGS sequence"/>
</dbReference>
<dbReference type="EMBL" id="JTHE03000039">
    <property type="protein sequence ID" value="MCM1982399.1"/>
    <property type="molecule type" value="Genomic_DNA"/>
</dbReference>
<keyword evidence="3" id="KW-1185">Reference proteome</keyword>
<reference evidence="2 3" key="1">
    <citation type="journal article" date="2015" name="Genome Announc.">
        <title>Draft Genome Sequence of Filamentous Marine Cyanobacterium Lyngbya confervoides Strain BDU141951.</title>
        <authorList>
            <person name="Chandrababunaidu M.M."/>
            <person name="Sen D."/>
            <person name="Tripathy S."/>
        </authorList>
    </citation>
    <scope>NUCLEOTIDE SEQUENCE [LARGE SCALE GENOMIC DNA]</scope>
    <source>
        <strain evidence="2 3">BDU141951</strain>
    </source>
</reference>
<dbReference type="SUPFAM" id="SSF81606">
    <property type="entry name" value="PP2C-like"/>
    <property type="match status" value="1"/>
</dbReference>
<protein>
    <submittedName>
        <fullName evidence="2">Protein phosphatase 2C domain-containing protein</fullName>
    </submittedName>
</protein>
<sequence length="297" mass="32377">MTTVPLDERVQCVVRSEVNQRPNNEDSVQVLSLPGQGMNGPLYLLSIADGMGGHAHGEDVSQEGLRKISGTLLEELLIRPSINPKGPLPPRTTAQIEAAVYSAITQANTFLKRMISSNNWGVAGATLVLALVSHDRAWVSNLGDSPLYHWQGTTGELRQITEDHTVTNALLKGGQISPEVAEHHSYKNVLELYLGCDELPDPLPFYEIPLAVGDRLLLCSDGVNGDLSDETIGSILENQAPLEEIAEQLIQAARAADSKDNQTLVLWQHPVHTRHDAETIREAHQGLSSNRTLMQPS</sequence>
<dbReference type="AlphaFoldDB" id="A0ABD4T1K4"/>
<organism evidence="2 3">
    <name type="scientific">Lyngbya confervoides BDU141951</name>
    <dbReference type="NCBI Taxonomy" id="1574623"/>
    <lineage>
        <taxon>Bacteria</taxon>
        <taxon>Bacillati</taxon>
        <taxon>Cyanobacteriota</taxon>
        <taxon>Cyanophyceae</taxon>
        <taxon>Oscillatoriophycideae</taxon>
        <taxon>Oscillatoriales</taxon>
        <taxon>Microcoleaceae</taxon>
        <taxon>Lyngbya</taxon>
    </lineage>
</organism>
<dbReference type="SMART" id="SM00331">
    <property type="entry name" value="PP2C_SIG"/>
    <property type="match status" value="1"/>
</dbReference>
<evidence type="ECO:0000259" key="1">
    <source>
        <dbReference type="PROSITE" id="PS51746"/>
    </source>
</evidence>
<dbReference type="Gene3D" id="3.60.40.10">
    <property type="entry name" value="PPM-type phosphatase domain"/>
    <property type="match status" value="1"/>
</dbReference>
<dbReference type="CDD" id="cd00143">
    <property type="entry name" value="PP2Cc"/>
    <property type="match status" value="1"/>
</dbReference>
<dbReference type="RefSeq" id="WP_166281117.1">
    <property type="nucleotide sequence ID" value="NZ_JTHE03000039.1"/>
</dbReference>
<dbReference type="SMART" id="SM00332">
    <property type="entry name" value="PP2Cc"/>
    <property type="match status" value="1"/>
</dbReference>
<dbReference type="InterPro" id="IPR001932">
    <property type="entry name" value="PPM-type_phosphatase-like_dom"/>
</dbReference>
<dbReference type="InterPro" id="IPR036457">
    <property type="entry name" value="PPM-type-like_dom_sf"/>
</dbReference>
<feature type="domain" description="PPM-type phosphatase" evidence="1">
    <location>
        <begin position="11"/>
        <end position="269"/>
    </location>
</feature>
<accession>A0ABD4T1K4</accession>
<proteinExistence type="predicted"/>
<evidence type="ECO:0000313" key="3">
    <source>
        <dbReference type="Proteomes" id="UP000031561"/>
    </source>
</evidence>
<name>A0ABD4T1K4_9CYAN</name>
<dbReference type="Pfam" id="PF13672">
    <property type="entry name" value="PP2C_2"/>
    <property type="match status" value="1"/>
</dbReference>